<evidence type="ECO:0000256" key="1">
    <source>
        <dbReference type="SAM" id="Phobius"/>
    </source>
</evidence>
<dbReference type="EMBL" id="JBHPON010000002">
    <property type="protein sequence ID" value="MFC6037003.1"/>
    <property type="molecule type" value="Genomic_DNA"/>
</dbReference>
<sequence>MGLVSKIVGYFLLAGVMFAGGVWAVKEFGDGAALPAGLENASYFLGGAGAIYWAWSIFADALSAWREAGGIGFTIKFIRNFFVTFVRSIVAPALAAVAAVSSSWNILQQIGENQGSTMQALATGGIMLGAASIAIITKLPDTHPKTKI</sequence>
<feature type="transmembrane region" description="Helical" evidence="1">
    <location>
        <begin position="120"/>
        <end position="139"/>
    </location>
</feature>
<protein>
    <submittedName>
        <fullName evidence="2">Uncharacterized protein</fullName>
    </submittedName>
</protein>
<organism evidence="2 3">
    <name type="scientific">Hyphococcus aureus</name>
    <dbReference type="NCBI Taxonomy" id="2666033"/>
    <lineage>
        <taxon>Bacteria</taxon>
        <taxon>Pseudomonadati</taxon>
        <taxon>Pseudomonadota</taxon>
        <taxon>Alphaproteobacteria</taxon>
        <taxon>Parvularculales</taxon>
        <taxon>Parvularculaceae</taxon>
        <taxon>Hyphococcus</taxon>
    </lineage>
</organism>
<dbReference type="Proteomes" id="UP001596116">
    <property type="component" value="Unassembled WGS sequence"/>
</dbReference>
<evidence type="ECO:0000313" key="3">
    <source>
        <dbReference type="Proteomes" id="UP001596116"/>
    </source>
</evidence>
<keyword evidence="3" id="KW-1185">Reference proteome</keyword>
<keyword evidence="1" id="KW-1133">Transmembrane helix</keyword>
<keyword evidence="1" id="KW-0472">Membrane</keyword>
<dbReference type="RefSeq" id="WP_379881747.1">
    <property type="nucleotide sequence ID" value="NZ_JBHPON010000002.1"/>
</dbReference>
<gene>
    <name evidence="2" type="ORF">ACFMB1_15720</name>
</gene>
<reference evidence="2 3" key="1">
    <citation type="submission" date="2024-09" db="EMBL/GenBank/DDBJ databases">
        <authorList>
            <person name="Zhang Z.-H."/>
        </authorList>
    </citation>
    <scope>NUCLEOTIDE SEQUENCE [LARGE SCALE GENOMIC DNA]</scope>
    <source>
        <strain evidence="2 3">HHTR114</strain>
    </source>
</reference>
<feature type="transmembrane region" description="Helical" evidence="1">
    <location>
        <begin position="7"/>
        <end position="25"/>
    </location>
</feature>
<comment type="caution">
    <text evidence="2">The sequence shown here is derived from an EMBL/GenBank/DDBJ whole genome shotgun (WGS) entry which is preliminary data.</text>
</comment>
<feature type="transmembrane region" description="Helical" evidence="1">
    <location>
        <begin position="45"/>
        <end position="65"/>
    </location>
</feature>
<feature type="transmembrane region" description="Helical" evidence="1">
    <location>
        <begin position="77"/>
        <end position="100"/>
    </location>
</feature>
<keyword evidence="1" id="KW-0812">Transmembrane</keyword>
<evidence type="ECO:0000313" key="2">
    <source>
        <dbReference type="EMBL" id="MFC6037003.1"/>
    </source>
</evidence>
<name>A0ABW1KY41_9PROT</name>
<proteinExistence type="predicted"/>
<accession>A0ABW1KY41</accession>